<dbReference type="Proteomes" id="UP001224775">
    <property type="component" value="Unassembled WGS sequence"/>
</dbReference>
<feature type="compositionally biased region" description="Basic and acidic residues" evidence="1">
    <location>
        <begin position="29"/>
        <end position="39"/>
    </location>
</feature>
<name>A0AAD8XRT3_9STRA</name>
<keyword evidence="3" id="KW-1185">Reference proteome</keyword>
<evidence type="ECO:0000313" key="2">
    <source>
        <dbReference type="EMBL" id="KAK1732654.1"/>
    </source>
</evidence>
<dbReference type="AlphaFoldDB" id="A0AAD8XRT3"/>
<feature type="compositionally biased region" description="Polar residues" evidence="1">
    <location>
        <begin position="42"/>
        <end position="59"/>
    </location>
</feature>
<sequence length="145" mass="16214">MQREGCTNQTRERDEESALGMAQRSNHATGKDARTEKKAWGKSNTTRRSLQEAWSISQSSHDESTAFGLSCRSAYDEMTATATLPNQRLHQSIPTNKIKVDILLNLFGKKSLLGKELGHNLSPQMKEDVTLAGITAKWLKTRLIK</sequence>
<accession>A0AAD8XRT3</accession>
<feature type="region of interest" description="Disordered" evidence="1">
    <location>
        <begin position="1"/>
        <end position="64"/>
    </location>
</feature>
<dbReference type="EMBL" id="JATAAI010000061">
    <property type="protein sequence ID" value="KAK1732654.1"/>
    <property type="molecule type" value="Genomic_DNA"/>
</dbReference>
<organism evidence="2 3">
    <name type="scientific">Skeletonema marinoi</name>
    <dbReference type="NCBI Taxonomy" id="267567"/>
    <lineage>
        <taxon>Eukaryota</taxon>
        <taxon>Sar</taxon>
        <taxon>Stramenopiles</taxon>
        <taxon>Ochrophyta</taxon>
        <taxon>Bacillariophyta</taxon>
        <taxon>Coscinodiscophyceae</taxon>
        <taxon>Thalassiosirophycidae</taxon>
        <taxon>Thalassiosirales</taxon>
        <taxon>Skeletonemataceae</taxon>
        <taxon>Skeletonema</taxon>
        <taxon>Skeletonema marinoi-dohrnii complex</taxon>
    </lineage>
</organism>
<comment type="caution">
    <text evidence="2">The sequence shown here is derived from an EMBL/GenBank/DDBJ whole genome shotgun (WGS) entry which is preliminary data.</text>
</comment>
<proteinExistence type="predicted"/>
<evidence type="ECO:0000256" key="1">
    <source>
        <dbReference type="SAM" id="MobiDB-lite"/>
    </source>
</evidence>
<gene>
    <name evidence="2" type="ORF">QTG54_016631</name>
</gene>
<evidence type="ECO:0000313" key="3">
    <source>
        <dbReference type="Proteomes" id="UP001224775"/>
    </source>
</evidence>
<reference evidence="2" key="1">
    <citation type="submission" date="2023-06" db="EMBL/GenBank/DDBJ databases">
        <title>Survivors Of The Sea: Transcriptome response of Skeletonema marinoi to long-term dormancy.</title>
        <authorList>
            <person name="Pinder M.I.M."/>
            <person name="Kourtchenko O."/>
            <person name="Robertson E.K."/>
            <person name="Larsson T."/>
            <person name="Maumus F."/>
            <person name="Osuna-Cruz C.M."/>
            <person name="Vancaester E."/>
            <person name="Stenow R."/>
            <person name="Vandepoele K."/>
            <person name="Ploug H."/>
            <person name="Bruchert V."/>
            <person name="Godhe A."/>
            <person name="Topel M."/>
        </authorList>
    </citation>
    <scope>NUCLEOTIDE SEQUENCE</scope>
    <source>
        <strain evidence="2">R05AC</strain>
    </source>
</reference>
<protein>
    <submittedName>
        <fullName evidence="2">Uncharacterized protein</fullName>
    </submittedName>
</protein>